<proteinExistence type="predicted"/>
<feature type="signal peptide" evidence="1">
    <location>
        <begin position="1"/>
        <end position="24"/>
    </location>
</feature>
<keyword evidence="1" id="KW-0732">Signal</keyword>
<dbReference type="EMBL" id="JADOUE010000001">
    <property type="protein sequence ID" value="MBG6122605.1"/>
    <property type="molecule type" value="Genomic_DNA"/>
</dbReference>
<protein>
    <recommendedName>
        <fullName evidence="4">Serine hydrolase</fullName>
    </recommendedName>
</protein>
<organism evidence="2 3">
    <name type="scientific">Corynebacterium aquatimens</name>
    <dbReference type="NCBI Taxonomy" id="1190508"/>
    <lineage>
        <taxon>Bacteria</taxon>
        <taxon>Bacillati</taxon>
        <taxon>Actinomycetota</taxon>
        <taxon>Actinomycetes</taxon>
        <taxon>Mycobacteriales</taxon>
        <taxon>Corynebacteriaceae</taxon>
        <taxon>Corynebacterium</taxon>
    </lineage>
</organism>
<dbReference type="InterPro" id="IPR012338">
    <property type="entry name" value="Beta-lactam/transpept-like"/>
</dbReference>
<dbReference type="AlphaFoldDB" id="A0A931E2Y0"/>
<evidence type="ECO:0000313" key="3">
    <source>
        <dbReference type="Proteomes" id="UP000658613"/>
    </source>
</evidence>
<accession>A0A931E2Y0</accession>
<evidence type="ECO:0008006" key="4">
    <source>
        <dbReference type="Google" id="ProtNLM"/>
    </source>
</evidence>
<comment type="caution">
    <text evidence="2">The sequence shown here is derived from an EMBL/GenBank/DDBJ whole genome shotgun (WGS) entry which is preliminary data.</text>
</comment>
<evidence type="ECO:0000256" key="1">
    <source>
        <dbReference type="SAM" id="SignalP"/>
    </source>
</evidence>
<evidence type="ECO:0000313" key="2">
    <source>
        <dbReference type="EMBL" id="MBG6122605.1"/>
    </source>
</evidence>
<dbReference type="Proteomes" id="UP000658613">
    <property type="component" value="Unassembled WGS sequence"/>
</dbReference>
<gene>
    <name evidence="2" type="ORF">IW254_001574</name>
</gene>
<dbReference type="SUPFAM" id="SSF56601">
    <property type="entry name" value="beta-lactamase/transpeptidase-like"/>
    <property type="match status" value="1"/>
</dbReference>
<dbReference type="RefSeq" id="WP_290178464.1">
    <property type="nucleotide sequence ID" value="NZ_CP046980.1"/>
</dbReference>
<keyword evidence="3" id="KW-1185">Reference proteome</keyword>
<feature type="chain" id="PRO_5036837433" description="Serine hydrolase" evidence="1">
    <location>
        <begin position="25"/>
        <end position="270"/>
    </location>
</feature>
<dbReference type="Gene3D" id="3.40.710.10">
    <property type="entry name" value="DD-peptidase/beta-lactamase superfamily"/>
    <property type="match status" value="1"/>
</dbReference>
<sequence length="270" mass="28919">MKLKGIIAALFLVAAVIFVPQAAAMDVRAGAQGGRTAVAVYHPNGSWTGSPDATQPRRALSLSKLYLGYWILQHGSPGEKAQVEHMIRVSSDSIAARLDSAHPQAIDVVARNFGLHATHRNGRWGNTSTSAYDVAKFVNDIRFDPVAQPIINGMRTAAPIAQDGFAQNYGTSRLPGAEGTKFGWSDNRWSNMASVSFGPGWTAAAMTNGNAAANTNDALAMIGPEVHHFAGSSFALPTIRWVPIRELLPPFFPPQLVDLIAPELLWPVLG</sequence>
<name>A0A931E2Y0_9CORY</name>
<reference evidence="2" key="1">
    <citation type="submission" date="2020-11" db="EMBL/GenBank/DDBJ databases">
        <title>Sequencing the genomes of 1000 actinobacteria strains.</title>
        <authorList>
            <person name="Klenk H.-P."/>
        </authorList>
    </citation>
    <scope>NUCLEOTIDE SEQUENCE</scope>
    <source>
        <strain evidence="2">DSM 45632</strain>
    </source>
</reference>